<evidence type="ECO:0000256" key="2">
    <source>
        <dbReference type="ARBA" id="ARBA00023008"/>
    </source>
</evidence>
<evidence type="ECO:0008006" key="8">
    <source>
        <dbReference type="Google" id="ProtNLM"/>
    </source>
</evidence>
<accession>A0ABR1RS84</accession>
<evidence type="ECO:0000259" key="5">
    <source>
        <dbReference type="Pfam" id="PF07732"/>
    </source>
</evidence>
<reference evidence="6 7" key="1">
    <citation type="submission" date="2023-01" db="EMBL/GenBank/DDBJ databases">
        <title>Analysis of 21 Apiospora genomes using comparative genomics revels a genus with tremendous synthesis potential of carbohydrate active enzymes and secondary metabolites.</title>
        <authorList>
            <person name="Sorensen T."/>
        </authorList>
    </citation>
    <scope>NUCLEOTIDE SEQUENCE [LARGE SCALE GENOMIC DNA]</scope>
    <source>
        <strain evidence="6 7">CBS 33761</strain>
    </source>
</reference>
<dbReference type="InterPro" id="IPR008972">
    <property type="entry name" value="Cupredoxin"/>
</dbReference>
<evidence type="ECO:0000313" key="6">
    <source>
        <dbReference type="EMBL" id="KAK8017818.1"/>
    </source>
</evidence>
<dbReference type="SUPFAM" id="SSF49503">
    <property type="entry name" value="Cupredoxins"/>
    <property type="match status" value="3"/>
</dbReference>
<organism evidence="6 7">
    <name type="scientific">Apiospora rasikravindrae</name>
    <dbReference type="NCBI Taxonomy" id="990691"/>
    <lineage>
        <taxon>Eukaryota</taxon>
        <taxon>Fungi</taxon>
        <taxon>Dikarya</taxon>
        <taxon>Ascomycota</taxon>
        <taxon>Pezizomycotina</taxon>
        <taxon>Sordariomycetes</taxon>
        <taxon>Xylariomycetidae</taxon>
        <taxon>Amphisphaeriales</taxon>
        <taxon>Apiosporaceae</taxon>
        <taxon>Apiospora</taxon>
    </lineage>
</organism>
<dbReference type="PANTHER" id="PTHR11709:SF145">
    <property type="entry name" value="LCC1"/>
    <property type="match status" value="1"/>
</dbReference>
<feature type="domain" description="Plastocyanin-like" evidence="5">
    <location>
        <begin position="16"/>
        <end position="132"/>
    </location>
</feature>
<evidence type="ECO:0000259" key="4">
    <source>
        <dbReference type="Pfam" id="PF07731"/>
    </source>
</evidence>
<feature type="domain" description="Plastocyanin-like" evidence="3">
    <location>
        <begin position="142"/>
        <end position="300"/>
    </location>
</feature>
<dbReference type="EMBL" id="JAQQWK010000013">
    <property type="protein sequence ID" value="KAK8017818.1"/>
    <property type="molecule type" value="Genomic_DNA"/>
</dbReference>
<dbReference type="Pfam" id="PF07732">
    <property type="entry name" value="Cu-oxidase_3"/>
    <property type="match status" value="1"/>
</dbReference>
<comment type="caution">
    <text evidence="6">The sequence shown here is derived from an EMBL/GenBank/DDBJ whole genome shotgun (WGS) entry which is preliminary data.</text>
</comment>
<dbReference type="Pfam" id="PF00394">
    <property type="entry name" value="Cu-oxidase"/>
    <property type="match status" value="1"/>
</dbReference>
<dbReference type="InterPro" id="IPR011707">
    <property type="entry name" value="Cu-oxidase-like_N"/>
</dbReference>
<evidence type="ECO:0000259" key="3">
    <source>
        <dbReference type="Pfam" id="PF00394"/>
    </source>
</evidence>
<name>A0ABR1RS84_9PEZI</name>
<dbReference type="Pfam" id="PF07731">
    <property type="entry name" value="Cu-oxidase_2"/>
    <property type="match status" value="1"/>
</dbReference>
<keyword evidence="7" id="KW-1185">Reference proteome</keyword>
<dbReference type="InterPro" id="IPR045087">
    <property type="entry name" value="Cu-oxidase_fam"/>
</dbReference>
<proteinExistence type="inferred from homology"/>
<comment type="similarity">
    <text evidence="1">Belongs to the multicopper oxidase family.</text>
</comment>
<keyword evidence="2" id="KW-0186">Copper</keyword>
<sequence>MPIDGVLRKYDWTLSRGYLSPDGYNKSGIFVNGQFPGPTIEANWGDWIEVTVHNNIIGDDAEGTAIHWHGLTQRNTQEFDGVPSITQCPIAPGATFTYRFQADLYGTTFWHSHYSAQWTAGVHGAFIIHGPKHVPYDEDLGPILVGDYYHKDYFTVLEAAASDSPDFDVYVPSSDNSLINGKANYNCSMASDNATCHSNAGLAKFRFRQGKSHRLRLINGGAAALVHFSIDNHRLQVIAHDMTPLVPYEVDYVTLGAGQRTDVVVQAVGASDSAYWMRSTISMNCSAARTQQGMGIVLYDSAPEEALPQSERSPAATAADEKSFLCQNVRYKTPSPDPLRLTTPLISTPPASIPSTTITVNVTLATNDTGHHVWLLNNVTQWANYNRPLLGLASAENYTGLLDPVWNVYDLGSNKTIRIVMNTDYQSAHPMHLHGHQFAVLSEGLGPFNGSIDPAMLANPPRRDVHMMPRYGHLVIQFEADNPGAWSYHCHIAWHSAMGYTVNILERPDEIRGGRIADALKHTCSAWDAYTQQHVVDQIDSGI</sequence>
<dbReference type="CDD" id="cd13901">
    <property type="entry name" value="CuRO_3_MaLCC_like"/>
    <property type="match status" value="1"/>
</dbReference>
<evidence type="ECO:0000313" key="7">
    <source>
        <dbReference type="Proteomes" id="UP001444661"/>
    </source>
</evidence>
<dbReference type="InterPro" id="IPR001117">
    <property type="entry name" value="Cu-oxidase_2nd"/>
</dbReference>
<dbReference type="CDD" id="cd13854">
    <property type="entry name" value="CuRO_1_MaLCC_like"/>
    <property type="match status" value="1"/>
</dbReference>
<gene>
    <name evidence="6" type="ORF">PG993_014144</name>
</gene>
<dbReference type="PANTHER" id="PTHR11709">
    <property type="entry name" value="MULTI-COPPER OXIDASE"/>
    <property type="match status" value="1"/>
</dbReference>
<protein>
    <recommendedName>
        <fullName evidence="8">Multicopper oxidase</fullName>
    </recommendedName>
</protein>
<dbReference type="Gene3D" id="2.60.40.420">
    <property type="entry name" value="Cupredoxins - blue copper proteins"/>
    <property type="match status" value="3"/>
</dbReference>
<dbReference type="Proteomes" id="UP001444661">
    <property type="component" value="Unassembled WGS sequence"/>
</dbReference>
<evidence type="ECO:0000256" key="1">
    <source>
        <dbReference type="ARBA" id="ARBA00010609"/>
    </source>
</evidence>
<feature type="domain" description="Plastocyanin-like" evidence="4">
    <location>
        <begin position="401"/>
        <end position="509"/>
    </location>
</feature>
<dbReference type="InterPro" id="IPR011706">
    <property type="entry name" value="Cu-oxidase_C"/>
</dbReference>